<dbReference type="PANTHER" id="PTHR10579">
    <property type="entry name" value="CALCIUM-ACTIVATED CHLORIDE CHANNEL REGULATOR"/>
    <property type="match status" value="1"/>
</dbReference>
<dbReference type="SUPFAM" id="SSF53300">
    <property type="entry name" value="vWA-like"/>
    <property type="match status" value="1"/>
</dbReference>
<evidence type="ECO:0000256" key="2">
    <source>
        <dbReference type="ARBA" id="ARBA00022448"/>
    </source>
</evidence>
<evidence type="ECO:0000256" key="7">
    <source>
        <dbReference type="ARBA" id="ARBA00022833"/>
    </source>
</evidence>
<keyword evidence="4" id="KW-0479">Metal-binding</keyword>
<dbReference type="GO" id="GO:0008237">
    <property type="term" value="F:metallopeptidase activity"/>
    <property type="evidence" value="ECO:0007669"/>
    <property type="project" value="UniProtKB-KW"/>
</dbReference>
<keyword evidence="7" id="KW-0862">Zinc</keyword>
<keyword evidence="15" id="KW-1185">Reference proteome</keyword>
<evidence type="ECO:0000256" key="11">
    <source>
        <dbReference type="SAM" id="MobiDB-lite"/>
    </source>
</evidence>
<dbReference type="InterPro" id="IPR002035">
    <property type="entry name" value="VWF_A"/>
</dbReference>
<dbReference type="PROSITE" id="PS50234">
    <property type="entry name" value="VWFA"/>
    <property type="match status" value="1"/>
</dbReference>
<accession>A0A8C5WMB6</accession>
<feature type="domain" description="VWFA" evidence="13">
    <location>
        <begin position="309"/>
        <end position="483"/>
    </location>
</feature>
<name>A0A8C5WMB6_9ANUR</name>
<feature type="chain" id="PRO_5034055975" description="VWFA domain-containing protein" evidence="12">
    <location>
        <begin position="19"/>
        <end position="923"/>
    </location>
</feature>
<dbReference type="InterPro" id="IPR051266">
    <property type="entry name" value="CLCR"/>
</dbReference>
<dbReference type="OrthoDB" id="687730at2759"/>
<evidence type="ECO:0000259" key="13">
    <source>
        <dbReference type="PROSITE" id="PS50234"/>
    </source>
</evidence>
<reference evidence="14" key="2">
    <citation type="submission" date="2025-09" db="UniProtKB">
        <authorList>
            <consortium name="Ensembl"/>
        </authorList>
    </citation>
    <scope>IDENTIFICATION</scope>
</reference>
<organism evidence="14 15">
    <name type="scientific">Leptobrachium leishanense</name>
    <name type="common">Leishan spiny toad</name>
    <dbReference type="NCBI Taxonomy" id="445787"/>
    <lineage>
        <taxon>Eukaryota</taxon>
        <taxon>Metazoa</taxon>
        <taxon>Chordata</taxon>
        <taxon>Craniata</taxon>
        <taxon>Vertebrata</taxon>
        <taxon>Euteleostomi</taxon>
        <taxon>Amphibia</taxon>
        <taxon>Batrachia</taxon>
        <taxon>Anura</taxon>
        <taxon>Pelobatoidea</taxon>
        <taxon>Megophryidae</taxon>
        <taxon>Leptobrachium</taxon>
    </lineage>
</organism>
<dbReference type="CDD" id="cd00198">
    <property type="entry name" value="vWFA"/>
    <property type="match status" value="1"/>
</dbReference>
<keyword evidence="6" id="KW-0378">Hydrolase</keyword>
<evidence type="ECO:0000313" key="15">
    <source>
        <dbReference type="Proteomes" id="UP000694569"/>
    </source>
</evidence>
<keyword evidence="9" id="KW-0325">Glycoprotein</keyword>
<proteinExistence type="inferred from homology"/>
<dbReference type="NCBIfam" id="TIGR00868">
    <property type="entry name" value="hCaCC"/>
    <property type="match status" value="1"/>
</dbReference>
<keyword evidence="10" id="KW-0868">Chloride</keyword>
<dbReference type="Pfam" id="PF00092">
    <property type="entry name" value="VWA"/>
    <property type="match status" value="1"/>
</dbReference>
<feature type="signal peptide" evidence="12">
    <location>
        <begin position="1"/>
        <end position="18"/>
    </location>
</feature>
<keyword evidence="2" id="KW-0813">Transport</keyword>
<evidence type="ECO:0000256" key="10">
    <source>
        <dbReference type="ARBA" id="ARBA00023214"/>
    </source>
</evidence>
<evidence type="ECO:0000256" key="5">
    <source>
        <dbReference type="ARBA" id="ARBA00022729"/>
    </source>
</evidence>
<dbReference type="GO" id="GO:0005229">
    <property type="term" value="F:intracellularly calcium-gated chloride channel activity"/>
    <property type="evidence" value="ECO:0007669"/>
    <property type="project" value="InterPro"/>
</dbReference>
<keyword evidence="5 12" id="KW-0732">Signal</keyword>
<keyword evidence="8" id="KW-0482">Metalloprotease</keyword>
<dbReference type="NCBIfam" id="NF041940">
    <property type="entry name" value="choice_anch_X"/>
    <property type="match status" value="1"/>
</dbReference>
<evidence type="ECO:0000256" key="6">
    <source>
        <dbReference type="ARBA" id="ARBA00022801"/>
    </source>
</evidence>
<evidence type="ECO:0000256" key="12">
    <source>
        <dbReference type="SAM" id="SignalP"/>
    </source>
</evidence>
<dbReference type="AlphaFoldDB" id="A0A8C5WMB6"/>
<dbReference type="Proteomes" id="UP000694569">
    <property type="component" value="Unplaced"/>
</dbReference>
<keyword evidence="3" id="KW-0645">Protease</keyword>
<reference evidence="14" key="1">
    <citation type="submission" date="2025-08" db="UniProtKB">
        <authorList>
            <consortium name="Ensembl"/>
        </authorList>
    </citation>
    <scope>IDENTIFICATION</scope>
</reference>
<protein>
    <recommendedName>
        <fullName evidence="13">VWFA domain-containing protein</fullName>
    </recommendedName>
</protein>
<evidence type="ECO:0000313" key="14">
    <source>
        <dbReference type="Ensembl" id="ENSLLEP00000048984.1"/>
    </source>
</evidence>
<dbReference type="GeneTree" id="ENSGT00940000154682"/>
<dbReference type="InterPro" id="IPR013642">
    <property type="entry name" value="CLCA_N"/>
</dbReference>
<dbReference type="InterPro" id="IPR036465">
    <property type="entry name" value="vWFA_dom_sf"/>
</dbReference>
<dbReference type="Pfam" id="PF08434">
    <property type="entry name" value="CLCA"/>
    <property type="match status" value="1"/>
</dbReference>
<evidence type="ECO:0000256" key="4">
    <source>
        <dbReference type="ARBA" id="ARBA00022723"/>
    </source>
</evidence>
<dbReference type="GO" id="GO:0005886">
    <property type="term" value="C:plasma membrane"/>
    <property type="evidence" value="ECO:0007669"/>
    <property type="project" value="TreeGrafter"/>
</dbReference>
<feature type="region of interest" description="Disordered" evidence="11">
    <location>
        <begin position="878"/>
        <end position="898"/>
    </location>
</feature>
<evidence type="ECO:0000256" key="3">
    <source>
        <dbReference type="ARBA" id="ARBA00022670"/>
    </source>
</evidence>
<sequence>MDLRYLCVLGLAFQVFSAVESSMVKIVDGGYEDIVIAINPQLEENEKIIEKIQDMVKEATGYLFNATKKRLFIRSVKILIPITWSNKNYTRRGTESYGNADVIIANPYLKYGDDPYTLQYGRCEEPGRYIHLTPNFLLYDNMTSVYGPRGRVFVHEWAHLRWGVFDEYNNEKPYYLSRELKVEATRCTTDIFGENIKNSGNCQGNSCSVTYCLFDSNTGLYEEGCVFVPEKNQFVKESIMYLQALPSVSEFCDENNHNIEAPTLQNRMCNSRSTWDVIKNSIDINSTSPLNITNVPVPTFSLLQYKDRVITLVLDISGSMATDGRIGRLYQAAELFVMQIIETGSYVGIVTFETSAYIKSELVQITSEEQRETLISLLPKVASGGTNICPGILKGIEVNSKRDGSALGSEIVLLSDGEDNGGDVAVRSCFPAIRSSGVKVHFIALGPLAALSLGEIIIETGGKHLLSSDKVDGNGLIDAFSSISAENGDISQTIIQLESIGQSLISKECLNGTVYIDQTVGNNTFFLVTWQTGVPFISLKKPNGTLYDATHFTSDTTAKSSRLQIPGTAETGPWSYSLCNTGTSAQVVGLVVNSMLVDVNVPPVTVNAHMNIEKNEYPNPMVVYASVSQGMVPVTGVNVTATIETAAGISDEFELLDNGAGADIVKDDGIYSRYFTNFTSSGRYSLKVRVEGKKDKSRLVIPSSRAKYLQGYTENGSVIMNAPRPVVSDNELNIGSFSRTASGGAFEVLNFIPGETLDIYKPEKITDLAAKIEEKTIVLSWTATGDDFDKGTASEYDLRMSADLVDLRFNFSVSTPVNISLMTPQPAGSSETFTFVPENIVIKNGTILYFAIVAIDKVLQISDLSNIAQASLFIPRTPDSTVPTTTTPTTTQSNRLTSTNSGSKQVSLAIFALLFIVACQIHF</sequence>
<evidence type="ECO:0000256" key="8">
    <source>
        <dbReference type="ARBA" id="ARBA00023049"/>
    </source>
</evidence>
<dbReference type="InterPro" id="IPR004727">
    <property type="entry name" value="CLCA_chordata"/>
</dbReference>
<dbReference type="GO" id="GO:0006508">
    <property type="term" value="P:proteolysis"/>
    <property type="evidence" value="ECO:0007669"/>
    <property type="project" value="UniProtKB-KW"/>
</dbReference>
<evidence type="ECO:0000256" key="9">
    <source>
        <dbReference type="ARBA" id="ARBA00023180"/>
    </source>
</evidence>
<dbReference type="Ensembl" id="ENSLLET00000050896.1">
    <property type="protein sequence ID" value="ENSLLEP00000048984.1"/>
    <property type="gene ID" value="ENSLLEG00000030834.1"/>
</dbReference>
<dbReference type="GO" id="GO:0046872">
    <property type="term" value="F:metal ion binding"/>
    <property type="evidence" value="ECO:0007669"/>
    <property type="project" value="UniProtKB-KW"/>
</dbReference>
<comment type="similarity">
    <text evidence="1">Belongs to the CLCR family.</text>
</comment>
<dbReference type="PANTHER" id="PTHR10579:SF172">
    <property type="entry name" value="CALCIUM-ACTIVATED CHLORIDE CHANNEL REGULATOR 4 PRECURSOR-RELATED"/>
    <property type="match status" value="1"/>
</dbReference>
<evidence type="ECO:0000256" key="1">
    <source>
        <dbReference type="ARBA" id="ARBA00006398"/>
    </source>
</evidence>
<dbReference type="SMART" id="SM00327">
    <property type="entry name" value="VWA"/>
    <property type="match status" value="1"/>
</dbReference>
<dbReference type="Gene3D" id="3.40.50.410">
    <property type="entry name" value="von Willebrand factor, type A domain"/>
    <property type="match status" value="1"/>
</dbReference>